<feature type="compositionally biased region" description="Low complexity" evidence="2">
    <location>
        <begin position="177"/>
        <end position="188"/>
    </location>
</feature>
<proteinExistence type="predicted"/>
<dbReference type="WBParaSite" id="TCNE_0000946201-mRNA-1">
    <property type="protein sequence ID" value="TCNE_0000946201-mRNA-1"/>
    <property type="gene ID" value="TCNE_0000946201"/>
</dbReference>
<reference evidence="3 4" key="2">
    <citation type="submission" date="2018-11" db="EMBL/GenBank/DDBJ databases">
        <authorList>
            <consortium name="Pathogen Informatics"/>
        </authorList>
    </citation>
    <scope>NUCLEOTIDE SEQUENCE [LARGE SCALE GENOMIC DNA]</scope>
</reference>
<dbReference type="InterPro" id="IPR008160">
    <property type="entry name" value="Collagen"/>
</dbReference>
<organism evidence="4 5">
    <name type="scientific">Toxocara canis</name>
    <name type="common">Canine roundworm</name>
    <dbReference type="NCBI Taxonomy" id="6265"/>
    <lineage>
        <taxon>Eukaryota</taxon>
        <taxon>Metazoa</taxon>
        <taxon>Ecdysozoa</taxon>
        <taxon>Nematoda</taxon>
        <taxon>Chromadorea</taxon>
        <taxon>Rhabditida</taxon>
        <taxon>Spirurina</taxon>
        <taxon>Ascaridomorpha</taxon>
        <taxon>Ascaridoidea</taxon>
        <taxon>Toxocaridae</taxon>
        <taxon>Toxocara</taxon>
    </lineage>
</organism>
<gene>
    <name evidence="3" type="ORF">TCNE_LOCUS9462</name>
</gene>
<keyword evidence="1" id="KW-0677">Repeat</keyword>
<dbReference type="AlphaFoldDB" id="A0A183ULU2"/>
<keyword evidence="4" id="KW-1185">Reference proteome</keyword>
<feature type="compositionally biased region" description="Basic and acidic residues" evidence="2">
    <location>
        <begin position="192"/>
        <end position="213"/>
    </location>
</feature>
<dbReference type="Pfam" id="PF01391">
    <property type="entry name" value="Collagen"/>
    <property type="match status" value="2"/>
</dbReference>
<dbReference type="Proteomes" id="UP000050794">
    <property type="component" value="Unassembled WGS sequence"/>
</dbReference>
<dbReference type="EMBL" id="UYWY01020182">
    <property type="protein sequence ID" value="VDM40783.1"/>
    <property type="molecule type" value="Genomic_DNA"/>
</dbReference>
<name>A0A183ULU2_TOXCA</name>
<feature type="compositionally biased region" description="Basic and acidic residues" evidence="2">
    <location>
        <begin position="234"/>
        <end position="245"/>
    </location>
</feature>
<reference evidence="5" key="1">
    <citation type="submission" date="2016-06" db="UniProtKB">
        <authorList>
            <consortium name="WormBaseParasite"/>
        </authorList>
    </citation>
    <scope>IDENTIFICATION</scope>
</reference>
<accession>A0A183ULU2</accession>
<sequence length="346" mass="36754">MLLILFWCIFQKTGDKIAELLAEEMQWKLTLRLSVMCSFSAMFISIAFPLYVANRLRLVHWTLRREMDQFIALETETWSNLAEIGTAYRRRRRLAETPMCICSHQNTCPPGAPGLPGERGKDGQPGEKGPAGEPGYPGILPADLYQKVSGCRVCPDGPPGISGPRGLIGEAGRLGSPGIDGPRGKPGIPGDGGRRGQPGEEGPRGADGERGRPGDVGILGEKGETGKPGVRGEPGPKGERGEIGREGMPGPAGPTGNKGVPGLRGKKGDNGLPGPRGGDGVQGRDAHYSNEILNRTAKYRYQNASILASEEGGAEKIRGTFADFSGPPTLIPSAIRKVRVHDHVDT</sequence>
<evidence type="ECO:0000313" key="5">
    <source>
        <dbReference type="WBParaSite" id="TCNE_0000946201-mRNA-1"/>
    </source>
</evidence>
<protein>
    <submittedName>
        <fullName evidence="5">Col_cuticle_N domain-containing protein</fullName>
    </submittedName>
</protein>
<dbReference type="PANTHER" id="PTHR24637:SF417">
    <property type="entry name" value="COL_CUTICLE_N DOMAIN-CONTAINING PROTEIN"/>
    <property type="match status" value="1"/>
</dbReference>
<feature type="region of interest" description="Disordered" evidence="2">
    <location>
        <begin position="111"/>
        <end position="139"/>
    </location>
</feature>
<evidence type="ECO:0000313" key="4">
    <source>
        <dbReference type="Proteomes" id="UP000050794"/>
    </source>
</evidence>
<feature type="region of interest" description="Disordered" evidence="2">
    <location>
        <begin position="159"/>
        <end position="285"/>
    </location>
</feature>
<evidence type="ECO:0000256" key="1">
    <source>
        <dbReference type="ARBA" id="ARBA00022737"/>
    </source>
</evidence>
<evidence type="ECO:0000313" key="3">
    <source>
        <dbReference type="EMBL" id="VDM40783.1"/>
    </source>
</evidence>
<evidence type="ECO:0000256" key="2">
    <source>
        <dbReference type="SAM" id="MobiDB-lite"/>
    </source>
</evidence>
<dbReference type="PANTHER" id="PTHR24637">
    <property type="entry name" value="COLLAGEN"/>
    <property type="match status" value="1"/>
</dbReference>